<organism evidence="3 4">
    <name type="scientific">Plectus sambesii</name>
    <dbReference type="NCBI Taxonomy" id="2011161"/>
    <lineage>
        <taxon>Eukaryota</taxon>
        <taxon>Metazoa</taxon>
        <taxon>Ecdysozoa</taxon>
        <taxon>Nematoda</taxon>
        <taxon>Chromadorea</taxon>
        <taxon>Plectida</taxon>
        <taxon>Plectina</taxon>
        <taxon>Plectoidea</taxon>
        <taxon>Plectidae</taxon>
        <taxon>Plectus</taxon>
    </lineage>
</organism>
<evidence type="ECO:0000256" key="1">
    <source>
        <dbReference type="ARBA" id="ARBA00004222"/>
    </source>
</evidence>
<evidence type="ECO:0000313" key="4">
    <source>
        <dbReference type="WBParaSite" id="PSAMB.scaffold7117size8191.g29616.t1"/>
    </source>
</evidence>
<dbReference type="Proteomes" id="UP000887566">
    <property type="component" value="Unplaced"/>
</dbReference>
<dbReference type="InterPro" id="IPR024096">
    <property type="entry name" value="NO_sig/Golgi_transp_ligand-bd"/>
</dbReference>
<dbReference type="InterPro" id="IPR007194">
    <property type="entry name" value="TRAPP_component"/>
</dbReference>
<evidence type="ECO:0000313" key="3">
    <source>
        <dbReference type="Proteomes" id="UP000887566"/>
    </source>
</evidence>
<dbReference type="PANTHER" id="PTHR12817">
    <property type="entry name" value="TRAFFICKING PROTEIN PARTICLE COMPLEX SUBUNIT 6B"/>
    <property type="match status" value="1"/>
</dbReference>
<dbReference type="AlphaFoldDB" id="A0A914XAJ4"/>
<proteinExistence type="inferred from homology"/>
<dbReference type="GO" id="GO:0030008">
    <property type="term" value="C:TRAPP complex"/>
    <property type="evidence" value="ECO:0007669"/>
    <property type="project" value="TreeGrafter"/>
</dbReference>
<comment type="similarity">
    <text evidence="2">Belongs to the TRAPP small subunits family. BET3 subfamily.</text>
</comment>
<keyword evidence="3" id="KW-1185">Reference proteome</keyword>
<dbReference type="GO" id="GO:0005801">
    <property type="term" value="C:cis-Golgi network"/>
    <property type="evidence" value="ECO:0007669"/>
    <property type="project" value="TreeGrafter"/>
</dbReference>
<name>A0A914XAJ4_9BILA</name>
<dbReference type="WBParaSite" id="PSAMB.scaffold7117size8191.g29616.t1">
    <property type="protein sequence ID" value="PSAMB.scaffold7117size8191.g29616.t1"/>
    <property type="gene ID" value="PSAMB.scaffold7117size8191.g29616"/>
</dbReference>
<dbReference type="Pfam" id="PF04051">
    <property type="entry name" value="TRAPP"/>
    <property type="match status" value="1"/>
</dbReference>
<accession>A0A914XAJ4</accession>
<dbReference type="PANTHER" id="PTHR12817:SF0">
    <property type="entry name" value="GEO08327P1"/>
    <property type="match status" value="1"/>
</dbReference>
<dbReference type="CDD" id="cd14944">
    <property type="entry name" value="TRAPPC6A_Trs33"/>
    <property type="match status" value="1"/>
</dbReference>
<sequence length="174" mass="19475">MNAELPFELLHSELVACMFAREQETSSTEEANATAGQDESFLETTNAATKLELLGYRVGYALVERIAKELPRISTELDCMKFICKEFWSAIFRKQVDNLRTNHQGVYVVMDNKFFLLVPLSAGQQYLTASPRYVAFSCGLIRGALANLNIQSVVTATVETMPAVKFNVHVQQKS</sequence>
<dbReference type="InterPro" id="IPR037992">
    <property type="entry name" value="TRAPPC6/Trs33"/>
</dbReference>
<dbReference type="GO" id="GO:0006888">
    <property type="term" value="P:endoplasmic reticulum to Golgi vesicle-mediated transport"/>
    <property type="evidence" value="ECO:0007669"/>
    <property type="project" value="TreeGrafter"/>
</dbReference>
<dbReference type="Gene3D" id="3.30.1380.20">
    <property type="entry name" value="Trafficking protein particle complex subunit 3"/>
    <property type="match status" value="1"/>
</dbReference>
<evidence type="ECO:0000256" key="2">
    <source>
        <dbReference type="ARBA" id="ARBA00006218"/>
    </source>
</evidence>
<dbReference type="SUPFAM" id="SSF111126">
    <property type="entry name" value="Ligand-binding domain in the NO signalling and Golgi transport"/>
    <property type="match status" value="1"/>
</dbReference>
<dbReference type="GO" id="GO:0005802">
    <property type="term" value="C:trans-Golgi network"/>
    <property type="evidence" value="ECO:0007669"/>
    <property type="project" value="TreeGrafter"/>
</dbReference>
<reference evidence="4" key="1">
    <citation type="submission" date="2022-11" db="UniProtKB">
        <authorList>
            <consortium name="WormBaseParasite"/>
        </authorList>
    </citation>
    <scope>IDENTIFICATION</scope>
</reference>
<protein>
    <submittedName>
        <fullName evidence="4">Trafficking protein particle complex 6B</fullName>
    </submittedName>
</protein>
<comment type="subcellular location">
    <subcellularLocation>
        <location evidence="1">Golgi apparatus</location>
        <location evidence="1">cis-Golgi network</location>
    </subcellularLocation>
</comment>